<dbReference type="RefSeq" id="WP_154266929.1">
    <property type="nucleotide sequence ID" value="NZ_WKQP01000010.1"/>
</dbReference>
<dbReference type="Pfam" id="PF20536">
    <property type="entry name" value="DUF6751"/>
    <property type="match status" value="1"/>
</dbReference>
<reference evidence="1 2" key="1">
    <citation type="journal article" date="2019" name="Nat. Med.">
        <title>A library of human gut bacterial isolates paired with longitudinal multiomics data enables mechanistic microbiome research.</title>
        <authorList>
            <person name="Poyet M."/>
            <person name="Groussin M."/>
            <person name="Gibbons S.M."/>
            <person name="Avila-Pacheco J."/>
            <person name="Jiang X."/>
            <person name="Kearney S.M."/>
            <person name="Perrotta A.R."/>
            <person name="Berdy B."/>
            <person name="Zhao S."/>
            <person name="Lieberman T.D."/>
            <person name="Swanson P.K."/>
            <person name="Smith M."/>
            <person name="Roesemann S."/>
            <person name="Alexander J.E."/>
            <person name="Rich S.A."/>
            <person name="Livny J."/>
            <person name="Vlamakis H."/>
            <person name="Clish C."/>
            <person name="Bullock K."/>
            <person name="Deik A."/>
            <person name="Scott J."/>
            <person name="Pierce K.A."/>
            <person name="Xavier R.J."/>
            <person name="Alm E.J."/>
        </authorList>
    </citation>
    <scope>NUCLEOTIDE SEQUENCE [LARGE SCALE GENOMIC DNA]</scope>
    <source>
        <strain evidence="1 2">BIOML-A11</strain>
    </source>
</reference>
<dbReference type="EMBL" id="WKQP01000010">
    <property type="protein sequence ID" value="MSC60113.1"/>
    <property type="molecule type" value="Genomic_DNA"/>
</dbReference>
<gene>
    <name evidence="1" type="ORF">GKE07_07875</name>
</gene>
<sequence length="138" mass="15333">MRLCNETITVFNARLDAESDYDIYFATIIKGVSWFCDIASNVDSSGLKAANKFTIRIPVDADFGGKSYLDPKAYAETESPEVAFTLHSGDIIVKDAVTDVNNIRPADLKKRYSEYVTILGVTDNRRAPHSKHWKVVGA</sequence>
<protein>
    <submittedName>
        <fullName evidence="1">Uncharacterized protein</fullName>
    </submittedName>
</protein>
<dbReference type="AlphaFoldDB" id="A0A6L5T8Q6"/>
<proteinExistence type="predicted"/>
<evidence type="ECO:0000313" key="2">
    <source>
        <dbReference type="Proteomes" id="UP000479563"/>
    </source>
</evidence>
<comment type="caution">
    <text evidence="1">The sequence shown here is derived from an EMBL/GenBank/DDBJ whole genome shotgun (WGS) entry which is preliminary data.</text>
</comment>
<accession>A0A6L5T8Q6</accession>
<evidence type="ECO:0000313" key="1">
    <source>
        <dbReference type="EMBL" id="MSC60113.1"/>
    </source>
</evidence>
<dbReference type="InterPro" id="IPR046639">
    <property type="entry name" value="DUF6751"/>
</dbReference>
<dbReference type="Proteomes" id="UP000479563">
    <property type="component" value="Unassembled WGS sequence"/>
</dbReference>
<name>A0A6L5T8Q6_9FIRM</name>
<organism evidence="1 2">
    <name type="scientific">Agathobacter rectalis</name>
    <dbReference type="NCBI Taxonomy" id="39491"/>
    <lineage>
        <taxon>Bacteria</taxon>
        <taxon>Bacillati</taxon>
        <taxon>Bacillota</taxon>
        <taxon>Clostridia</taxon>
        <taxon>Lachnospirales</taxon>
        <taxon>Lachnospiraceae</taxon>
        <taxon>Agathobacter</taxon>
    </lineage>
</organism>